<evidence type="ECO:0000313" key="1">
    <source>
        <dbReference type="EMBL" id="JAI05427.1"/>
    </source>
</evidence>
<organism evidence="1">
    <name type="scientific">Anguilla anguilla</name>
    <name type="common">European freshwater eel</name>
    <name type="synonym">Muraena anguilla</name>
    <dbReference type="NCBI Taxonomy" id="7936"/>
    <lineage>
        <taxon>Eukaryota</taxon>
        <taxon>Metazoa</taxon>
        <taxon>Chordata</taxon>
        <taxon>Craniata</taxon>
        <taxon>Vertebrata</taxon>
        <taxon>Euteleostomi</taxon>
        <taxon>Actinopterygii</taxon>
        <taxon>Neopterygii</taxon>
        <taxon>Teleostei</taxon>
        <taxon>Anguilliformes</taxon>
        <taxon>Anguillidae</taxon>
        <taxon>Anguilla</taxon>
    </lineage>
</organism>
<sequence>MFVHEPLLLTLFDLQNIDYRLKKCCHCDYGALTDQFFRREKVYFYVQLNVSTINNVLFFPSDDLQLQVPMRK</sequence>
<proteinExistence type="predicted"/>
<reference evidence="1" key="2">
    <citation type="journal article" date="2015" name="Fish Shellfish Immunol.">
        <title>Early steps in the European eel (Anguilla anguilla)-Vibrio vulnificus interaction in the gills: Role of the RtxA13 toxin.</title>
        <authorList>
            <person name="Callol A."/>
            <person name="Pajuelo D."/>
            <person name="Ebbesson L."/>
            <person name="Teles M."/>
            <person name="MacKenzie S."/>
            <person name="Amaro C."/>
        </authorList>
    </citation>
    <scope>NUCLEOTIDE SEQUENCE</scope>
</reference>
<dbReference type="AlphaFoldDB" id="A0A0E9XSN1"/>
<accession>A0A0E9XSN1</accession>
<name>A0A0E9XSN1_ANGAN</name>
<reference evidence="1" key="1">
    <citation type="submission" date="2014-11" db="EMBL/GenBank/DDBJ databases">
        <authorList>
            <person name="Amaro Gonzalez C."/>
        </authorList>
    </citation>
    <scope>NUCLEOTIDE SEQUENCE</scope>
</reference>
<protein>
    <submittedName>
        <fullName evidence="1">Uncharacterized protein</fullName>
    </submittedName>
</protein>
<dbReference type="EMBL" id="GBXM01003151">
    <property type="protein sequence ID" value="JAI05427.1"/>
    <property type="molecule type" value="Transcribed_RNA"/>
</dbReference>